<dbReference type="Proteomes" id="UP000300879">
    <property type="component" value="Chromosome"/>
</dbReference>
<reference evidence="1 2" key="1">
    <citation type="submission" date="2019-05" db="EMBL/GenBank/DDBJ databases">
        <authorList>
            <person name="Chen C."/>
        </authorList>
    </citation>
    <scope>NUCLEOTIDE SEQUENCE [LARGE SCALE GENOMIC DNA]</scope>
    <source>
        <strain evidence="1 2">HB172198</strain>
    </source>
</reference>
<proteinExistence type="predicted"/>
<accession>A0A4P8XK62</accession>
<dbReference type="EMBL" id="CP040396">
    <property type="protein sequence ID" value="QCT01791.1"/>
    <property type="molecule type" value="Genomic_DNA"/>
</dbReference>
<gene>
    <name evidence="1" type="ORF">E6C60_1073</name>
</gene>
<keyword evidence="2" id="KW-1185">Reference proteome</keyword>
<name>A0A4P8XK62_9BACL</name>
<sequence>MRGSELPKPGEAWFYGYGHGIVDTKPKRMELPKREGFNALFEEVESEVES</sequence>
<protein>
    <submittedName>
        <fullName evidence="1">Uncharacterized protein</fullName>
    </submittedName>
</protein>
<evidence type="ECO:0000313" key="1">
    <source>
        <dbReference type="EMBL" id="QCT01791.1"/>
    </source>
</evidence>
<evidence type="ECO:0000313" key="2">
    <source>
        <dbReference type="Proteomes" id="UP000300879"/>
    </source>
</evidence>
<dbReference type="AlphaFoldDB" id="A0A4P8XK62"/>
<dbReference type="KEGG" id="palo:E6C60_1073"/>
<organism evidence="1 2">
    <name type="scientific">Paenibacillus algicola</name>
    <dbReference type="NCBI Taxonomy" id="2565926"/>
    <lineage>
        <taxon>Bacteria</taxon>
        <taxon>Bacillati</taxon>
        <taxon>Bacillota</taxon>
        <taxon>Bacilli</taxon>
        <taxon>Bacillales</taxon>
        <taxon>Paenibacillaceae</taxon>
        <taxon>Paenibacillus</taxon>
    </lineage>
</organism>